<name>A0A0A8YGN2_ARUDO</name>
<dbReference type="EMBL" id="GBRH01273420">
    <property type="protein sequence ID" value="JAD24475.1"/>
    <property type="molecule type" value="Transcribed_RNA"/>
</dbReference>
<reference evidence="1" key="1">
    <citation type="submission" date="2014-09" db="EMBL/GenBank/DDBJ databases">
        <authorList>
            <person name="Magalhaes I.L.F."/>
            <person name="Oliveira U."/>
            <person name="Santos F.R."/>
            <person name="Vidigal T.H.D.A."/>
            <person name="Brescovit A.D."/>
            <person name="Santos A.J."/>
        </authorList>
    </citation>
    <scope>NUCLEOTIDE SEQUENCE</scope>
    <source>
        <tissue evidence="1">Shoot tissue taken approximately 20 cm above the soil surface</tissue>
    </source>
</reference>
<proteinExistence type="predicted"/>
<accession>A0A0A8YGN2</accession>
<organism evidence="1">
    <name type="scientific">Arundo donax</name>
    <name type="common">Giant reed</name>
    <name type="synonym">Donax arundinaceus</name>
    <dbReference type="NCBI Taxonomy" id="35708"/>
    <lineage>
        <taxon>Eukaryota</taxon>
        <taxon>Viridiplantae</taxon>
        <taxon>Streptophyta</taxon>
        <taxon>Embryophyta</taxon>
        <taxon>Tracheophyta</taxon>
        <taxon>Spermatophyta</taxon>
        <taxon>Magnoliopsida</taxon>
        <taxon>Liliopsida</taxon>
        <taxon>Poales</taxon>
        <taxon>Poaceae</taxon>
        <taxon>PACMAD clade</taxon>
        <taxon>Arundinoideae</taxon>
        <taxon>Arundineae</taxon>
        <taxon>Arundo</taxon>
    </lineage>
</organism>
<protein>
    <submittedName>
        <fullName evidence="1">Uncharacterized protein</fullName>
    </submittedName>
</protein>
<reference evidence="1" key="2">
    <citation type="journal article" date="2015" name="Data Brief">
        <title>Shoot transcriptome of the giant reed, Arundo donax.</title>
        <authorList>
            <person name="Barrero R.A."/>
            <person name="Guerrero F.D."/>
            <person name="Moolhuijzen P."/>
            <person name="Goolsby J.A."/>
            <person name="Tidwell J."/>
            <person name="Bellgard S.E."/>
            <person name="Bellgard M.I."/>
        </authorList>
    </citation>
    <scope>NUCLEOTIDE SEQUENCE</scope>
    <source>
        <tissue evidence="1">Shoot tissue taken approximately 20 cm above the soil surface</tissue>
    </source>
</reference>
<dbReference type="AlphaFoldDB" id="A0A0A8YGN2"/>
<sequence length="42" mass="4727">MDPYMSVSEKFGQSICYTAAVNPSNHSSFFILLLLLTVQQFV</sequence>
<evidence type="ECO:0000313" key="1">
    <source>
        <dbReference type="EMBL" id="JAD24475.1"/>
    </source>
</evidence>